<dbReference type="CDD" id="cd02440">
    <property type="entry name" value="AdoMet_MTases"/>
    <property type="match status" value="1"/>
</dbReference>
<dbReference type="InterPro" id="IPR029063">
    <property type="entry name" value="SAM-dependent_MTases_sf"/>
</dbReference>
<dbReference type="PANTHER" id="PTHR43861">
    <property type="entry name" value="TRANS-ACONITATE 2-METHYLTRANSFERASE-RELATED"/>
    <property type="match status" value="1"/>
</dbReference>
<sequence length="225" mass="25886">MSDFYNQKDETYYQSYNTVLVNLIPEQAKRIVDIGCSSGRLGEVLKERNGAYVTGIEAFKEAATQAKKVLDRVYFGNIEEEEWPYPDETFDVVVFGDVLEHLVDPWDVLRKVHPYLDEGGVVCASIPNINHVSIIEELLRGNFTYAEMGLMDQTHMRFFTVNEIHKMFVENGFEFEAFQYIPLVQGNQVQLLERLKTVGSEFGIDTTTLVERGSAYQYVMRARKI</sequence>
<dbReference type="Gene3D" id="3.40.50.150">
    <property type="entry name" value="Vaccinia Virus protein VP39"/>
    <property type="match status" value="1"/>
</dbReference>
<protein>
    <submittedName>
        <fullName evidence="1">2-polyprenyl-3-methyl-5-hydroxy-6-metoxy-1, 4-benzoquinol methylase</fullName>
    </submittedName>
</protein>
<dbReference type="Proteomes" id="UP000741863">
    <property type="component" value="Unassembled WGS sequence"/>
</dbReference>
<keyword evidence="2" id="KW-1185">Reference proteome</keyword>
<organism evidence="1 2">
    <name type="scientific">Geomicrobium sediminis</name>
    <dbReference type="NCBI Taxonomy" id="1347788"/>
    <lineage>
        <taxon>Bacteria</taxon>
        <taxon>Bacillati</taxon>
        <taxon>Bacillota</taxon>
        <taxon>Bacilli</taxon>
        <taxon>Bacillales</taxon>
        <taxon>Geomicrobium</taxon>
    </lineage>
</organism>
<dbReference type="EMBL" id="JAFBEC010000022">
    <property type="protein sequence ID" value="MBM7635045.1"/>
    <property type="molecule type" value="Genomic_DNA"/>
</dbReference>
<evidence type="ECO:0000313" key="2">
    <source>
        <dbReference type="Proteomes" id="UP000741863"/>
    </source>
</evidence>
<dbReference type="GO" id="GO:0032259">
    <property type="term" value="P:methylation"/>
    <property type="evidence" value="ECO:0007669"/>
    <property type="project" value="UniProtKB-KW"/>
</dbReference>
<keyword evidence="1" id="KW-0808">Transferase</keyword>
<keyword evidence="1" id="KW-0489">Methyltransferase</keyword>
<dbReference type="RefSeq" id="WP_204699779.1">
    <property type="nucleotide sequence ID" value="NZ_JAFBEC010000022.1"/>
</dbReference>
<evidence type="ECO:0000313" key="1">
    <source>
        <dbReference type="EMBL" id="MBM7635045.1"/>
    </source>
</evidence>
<dbReference type="GO" id="GO:0008168">
    <property type="term" value="F:methyltransferase activity"/>
    <property type="evidence" value="ECO:0007669"/>
    <property type="project" value="UniProtKB-KW"/>
</dbReference>
<accession>A0ABS2PHY0</accession>
<proteinExistence type="predicted"/>
<name>A0ABS2PHY0_9BACL</name>
<dbReference type="Pfam" id="PF13489">
    <property type="entry name" value="Methyltransf_23"/>
    <property type="match status" value="1"/>
</dbReference>
<dbReference type="SUPFAM" id="SSF53335">
    <property type="entry name" value="S-adenosyl-L-methionine-dependent methyltransferases"/>
    <property type="match status" value="1"/>
</dbReference>
<gene>
    <name evidence="1" type="ORF">JOD17_004188</name>
</gene>
<comment type="caution">
    <text evidence="1">The sequence shown here is derived from an EMBL/GenBank/DDBJ whole genome shotgun (WGS) entry which is preliminary data.</text>
</comment>
<reference evidence="1 2" key="1">
    <citation type="submission" date="2021-01" db="EMBL/GenBank/DDBJ databases">
        <title>Genomic Encyclopedia of Type Strains, Phase IV (KMG-IV): sequencing the most valuable type-strain genomes for metagenomic binning, comparative biology and taxonomic classification.</title>
        <authorList>
            <person name="Goeker M."/>
        </authorList>
    </citation>
    <scope>NUCLEOTIDE SEQUENCE [LARGE SCALE GENOMIC DNA]</scope>
    <source>
        <strain evidence="1 2">DSM 25540</strain>
    </source>
</reference>